<feature type="domain" description="NodB homology" evidence="6">
    <location>
        <begin position="47"/>
        <end position="99"/>
    </location>
</feature>
<evidence type="ECO:0000256" key="3">
    <source>
        <dbReference type="ARBA" id="ARBA00022729"/>
    </source>
</evidence>
<reference evidence="7" key="1">
    <citation type="submission" date="2021-06" db="EMBL/GenBank/DDBJ databases">
        <authorList>
            <person name="Kallberg Y."/>
            <person name="Tangrot J."/>
            <person name="Rosling A."/>
        </authorList>
    </citation>
    <scope>NUCLEOTIDE SEQUENCE</scope>
    <source>
        <strain evidence="7">AZ414A</strain>
    </source>
</reference>
<evidence type="ECO:0000313" key="7">
    <source>
        <dbReference type="EMBL" id="CAG8526000.1"/>
    </source>
</evidence>
<dbReference type="SUPFAM" id="SSF88713">
    <property type="entry name" value="Glycoside hydrolase/deacetylase"/>
    <property type="match status" value="1"/>
</dbReference>
<dbReference type="InterPro" id="IPR002509">
    <property type="entry name" value="NODB_dom"/>
</dbReference>
<dbReference type="EMBL" id="CAJVPK010000556">
    <property type="protein sequence ID" value="CAG8526000.1"/>
    <property type="molecule type" value="Genomic_DNA"/>
</dbReference>
<keyword evidence="5" id="KW-0119">Carbohydrate metabolism</keyword>
<evidence type="ECO:0000313" key="8">
    <source>
        <dbReference type="Proteomes" id="UP000789706"/>
    </source>
</evidence>
<dbReference type="AlphaFoldDB" id="A0A9N9FCS1"/>
<organism evidence="7 8">
    <name type="scientific">Diversispora eburnea</name>
    <dbReference type="NCBI Taxonomy" id="1213867"/>
    <lineage>
        <taxon>Eukaryota</taxon>
        <taxon>Fungi</taxon>
        <taxon>Fungi incertae sedis</taxon>
        <taxon>Mucoromycota</taxon>
        <taxon>Glomeromycotina</taxon>
        <taxon>Glomeromycetes</taxon>
        <taxon>Diversisporales</taxon>
        <taxon>Diversisporaceae</taxon>
        <taxon>Diversispora</taxon>
    </lineage>
</organism>
<sequence length="178" mass="19376">MGWYGSTFAYCGASLREVTTNTPLKVTIPIPKMTTVTTNAAIPKPTEGHQLAHHIWGHLDLATLSLEQIVFQMTNLENDLLKIVGVAPRYMRLPYGSGVDNPLVMDTLTSVSTQESLNKYKEASKPPGVHIALQHDTTENTAHSLGPEAVKLVRSLGFKITTVGECLGENISSSWCNT</sequence>
<dbReference type="GO" id="GO:0005975">
    <property type="term" value="P:carbohydrate metabolic process"/>
    <property type="evidence" value="ECO:0007669"/>
    <property type="project" value="InterPro"/>
</dbReference>
<evidence type="ECO:0000256" key="2">
    <source>
        <dbReference type="ARBA" id="ARBA00022723"/>
    </source>
</evidence>
<keyword evidence="3" id="KW-0732">Signal</keyword>
<keyword evidence="4" id="KW-0378">Hydrolase</keyword>
<evidence type="ECO:0000256" key="4">
    <source>
        <dbReference type="ARBA" id="ARBA00022801"/>
    </source>
</evidence>
<accession>A0A9N9FCS1</accession>
<dbReference type="PANTHER" id="PTHR46471:SF2">
    <property type="entry name" value="CHITIN DEACETYLASE-RELATED"/>
    <property type="match status" value="1"/>
</dbReference>
<dbReference type="Proteomes" id="UP000789706">
    <property type="component" value="Unassembled WGS sequence"/>
</dbReference>
<dbReference type="InterPro" id="IPR011330">
    <property type="entry name" value="Glyco_hydro/deAcase_b/a-brl"/>
</dbReference>
<evidence type="ECO:0000256" key="1">
    <source>
        <dbReference type="ARBA" id="ARBA00001941"/>
    </source>
</evidence>
<name>A0A9N9FCS1_9GLOM</name>
<gene>
    <name evidence="7" type="ORF">DEBURN_LOCUS5903</name>
</gene>
<evidence type="ECO:0000256" key="5">
    <source>
        <dbReference type="ARBA" id="ARBA00023277"/>
    </source>
</evidence>
<proteinExistence type="predicted"/>
<dbReference type="Gene3D" id="3.20.20.370">
    <property type="entry name" value="Glycoside hydrolase/deacetylase"/>
    <property type="match status" value="1"/>
</dbReference>
<dbReference type="GO" id="GO:0016810">
    <property type="term" value="F:hydrolase activity, acting on carbon-nitrogen (but not peptide) bonds"/>
    <property type="evidence" value="ECO:0007669"/>
    <property type="project" value="InterPro"/>
</dbReference>
<keyword evidence="8" id="KW-1185">Reference proteome</keyword>
<comment type="caution">
    <text evidence="7">The sequence shown here is derived from an EMBL/GenBank/DDBJ whole genome shotgun (WGS) entry which is preliminary data.</text>
</comment>
<evidence type="ECO:0000259" key="6">
    <source>
        <dbReference type="Pfam" id="PF01522"/>
    </source>
</evidence>
<dbReference type="GO" id="GO:0046872">
    <property type="term" value="F:metal ion binding"/>
    <property type="evidence" value="ECO:0007669"/>
    <property type="project" value="UniProtKB-KW"/>
</dbReference>
<dbReference type="Pfam" id="PF01522">
    <property type="entry name" value="Polysacc_deac_1"/>
    <property type="match status" value="1"/>
</dbReference>
<dbReference type="PANTHER" id="PTHR46471">
    <property type="entry name" value="CHITIN DEACETYLASE"/>
    <property type="match status" value="1"/>
</dbReference>
<comment type="cofactor">
    <cofactor evidence="1">
        <name>Co(2+)</name>
        <dbReference type="ChEBI" id="CHEBI:48828"/>
    </cofactor>
</comment>
<keyword evidence="2" id="KW-0479">Metal-binding</keyword>
<protein>
    <submittedName>
        <fullName evidence="7">8445_t:CDS:1</fullName>
    </submittedName>
</protein>
<dbReference type="OrthoDB" id="407355at2759"/>